<keyword evidence="1" id="KW-0812">Transmembrane</keyword>
<feature type="transmembrane region" description="Helical" evidence="1">
    <location>
        <begin position="44"/>
        <end position="70"/>
    </location>
</feature>
<proteinExistence type="predicted"/>
<keyword evidence="1" id="KW-1133">Transmembrane helix</keyword>
<dbReference type="Gene3D" id="1.20.140.150">
    <property type="match status" value="1"/>
</dbReference>
<dbReference type="EMBL" id="CAJNOG010000152">
    <property type="protein sequence ID" value="CAF1014835.1"/>
    <property type="molecule type" value="Genomic_DNA"/>
</dbReference>
<evidence type="ECO:0000313" key="4">
    <source>
        <dbReference type="Proteomes" id="UP000663845"/>
    </source>
</evidence>
<evidence type="ECO:0000313" key="2">
    <source>
        <dbReference type="EMBL" id="CAF1014835.1"/>
    </source>
</evidence>
<dbReference type="Proteomes" id="UP000663844">
    <property type="component" value="Unassembled WGS sequence"/>
</dbReference>
<evidence type="ECO:0000313" key="3">
    <source>
        <dbReference type="EMBL" id="CAF4103071.1"/>
    </source>
</evidence>
<comment type="caution">
    <text evidence="2">The sequence shown here is derived from an EMBL/GenBank/DDBJ whole genome shotgun (WGS) entry which is preliminary data.</text>
</comment>
<organism evidence="2 4">
    <name type="scientific">Adineta steineri</name>
    <dbReference type="NCBI Taxonomy" id="433720"/>
    <lineage>
        <taxon>Eukaryota</taxon>
        <taxon>Metazoa</taxon>
        <taxon>Spiralia</taxon>
        <taxon>Gnathifera</taxon>
        <taxon>Rotifera</taxon>
        <taxon>Eurotatoria</taxon>
        <taxon>Bdelloidea</taxon>
        <taxon>Adinetida</taxon>
        <taxon>Adinetidae</taxon>
        <taxon>Adineta</taxon>
    </lineage>
</organism>
<feature type="transmembrane region" description="Helical" evidence="1">
    <location>
        <begin position="12"/>
        <end position="32"/>
    </location>
</feature>
<accession>A0A814HYJ6</accession>
<keyword evidence="1" id="KW-0472">Membrane</keyword>
<gene>
    <name evidence="2" type="ORF">JYZ213_LOCUS16733</name>
    <name evidence="3" type="ORF">OXD698_LOCUS35521</name>
</gene>
<name>A0A814HYJ6_9BILA</name>
<sequence>MDKNVKKNMSLIAKGLAIASVISGVIGVGLGIDVVVNAAKNLNVSIGVSCILAIVALALNLIGAVITFMIK</sequence>
<evidence type="ECO:0000256" key="1">
    <source>
        <dbReference type="SAM" id="Phobius"/>
    </source>
</evidence>
<dbReference type="EMBL" id="CAJOAZ010005514">
    <property type="protein sequence ID" value="CAF4103071.1"/>
    <property type="molecule type" value="Genomic_DNA"/>
</dbReference>
<dbReference type="AlphaFoldDB" id="A0A814HYJ6"/>
<dbReference type="Proteomes" id="UP000663845">
    <property type="component" value="Unassembled WGS sequence"/>
</dbReference>
<protein>
    <submittedName>
        <fullName evidence="2">Uncharacterized protein</fullName>
    </submittedName>
</protein>
<reference evidence="2" key="1">
    <citation type="submission" date="2021-02" db="EMBL/GenBank/DDBJ databases">
        <authorList>
            <person name="Nowell W R."/>
        </authorList>
    </citation>
    <scope>NUCLEOTIDE SEQUENCE</scope>
</reference>